<dbReference type="Proteomes" id="UP000077177">
    <property type="component" value="Chromosome"/>
</dbReference>
<proteinExistence type="predicted"/>
<dbReference type="KEGG" id="fla:SY85_13455"/>
<organism evidence="1 2">
    <name type="scientific">Flavisolibacter tropicus</name>
    <dbReference type="NCBI Taxonomy" id="1492898"/>
    <lineage>
        <taxon>Bacteria</taxon>
        <taxon>Pseudomonadati</taxon>
        <taxon>Bacteroidota</taxon>
        <taxon>Chitinophagia</taxon>
        <taxon>Chitinophagales</taxon>
        <taxon>Chitinophagaceae</taxon>
        <taxon>Flavisolibacter</taxon>
    </lineage>
</organism>
<evidence type="ECO:0000313" key="2">
    <source>
        <dbReference type="Proteomes" id="UP000077177"/>
    </source>
</evidence>
<gene>
    <name evidence="1" type="ORF">SY85_13455</name>
</gene>
<accession>A0A172TXA6</accession>
<reference evidence="1 2" key="2">
    <citation type="journal article" date="2016" name="Int. J. Syst. Evol. Microbiol.">
        <title>Flavisolibacter tropicus sp. nov., isolated from tropical soil.</title>
        <authorList>
            <person name="Lee J.J."/>
            <person name="Kang M.S."/>
            <person name="Kim G.S."/>
            <person name="Lee C.S."/>
            <person name="Lim S."/>
            <person name="Lee J."/>
            <person name="Roh S.H."/>
            <person name="Kang H."/>
            <person name="Ha J.M."/>
            <person name="Bae S."/>
            <person name="Jung H.Y."/>
            <person name="Kim M.K."/>
        </authorList>
    </citation>
    <scope>NUCLEOTIDE SEQUENCE [LARGE SCALE GENOMIC DNA]</scope>
    <source>
        <strain evidence="1 2">LCS9</strain>
    </source>
</reference>
<protein>
    <submittedName>
        <fullName evidence="1">Uncharacterized protein</fullName>
    </submittedName>
</protein>
<name>A0A172TXA6_9BACT</name>
<dbReference type="EMBL" id="CP011390">
    <property type="protein sequence ID" value="ANE51367.1"/>
    <property type="molecule type" value="Genomic_DNA"/>
</dbReference>
<reference evidence="2" key="1">
    <citation type="submission" date="2015-01" db="EMBL/GenBank/DDBJ databases">
        <title>Flavisolibacter sp./LCS9/ whole genome sequencing.</title>
        <authorList>
            <person name="Kim M.K."/>
            <person name="Srinivasan S."/>
            <person name="Lee J.-J."/>
        </authorList>
    </citation>
    <scope>NUCLEOTIDE SEQUENCE [LARGE SCALE GENOMIC DNA]</scope>
    <source>
        <strain evidence="2">LCS9</strain>
    </source>
</reference>
<evidence type="ECO:0000313" key="1">
    <source>
        <dbReference type="EMBL" id="ANE51367.1"/>
    </source>
</evidence>
<keyword evidence="2" id="KW-1185">Reference proteome</keyword>
<dbReference type="AlphaFoldDB" id="A0A172TXA6"/>
<dbReference type="STRING" id="1492898.SY85_13455"/>
<sequence>MHAACSLKRVAYFIQRLASLLPFRIKVSLSLINMKKSSSIVLTSVLALAIAACNDKEDQWITGDENGQVRDTATSSGHYRYYGGFWYPIYGGRINPGRYNGASAHDIVNPGFRSSTVRTGGFGRSGSFGS</sequence>